<evidence type="ECO:0000313" key="2">
    <source>
        <dbReference type="Proteomes" id="UP000073492"/>
    </source>
</evidence>
<organism evidence="1 2">
    <name type="scientific">Pseudocercospora musae</name>
    <dbReference type="NCBI Taxonomy" id="113226"/>
    <lineage>
        <taxon>Eukaryota</taxon>
        <taxon>Fungi</taxon>
        <taxon>Dikarya</taxon>
        <taxon>Ascomycota</taxon>
        <taxon>Pezizomycotina</taxon>
        <taxon>Dothideomycetes</taxon>
        <taxon>Dothideomycetidae</taxon>
        <taxon>Mycosphaerellales</taxon>
        <taxon>Mycosphaerellaceae</taxon>
        <taxon>Pseudocercospora</taxon>
    </lineage>
</organism>
<dbReference type="AlphaFoldDB" id="A0A139GTI9"/>
<sequence>MRLFSTFFSVNLHAIHLIQSEDANIPIHMHAGRVSSPGPEHRVRAWLVFYKARAKERYRLNAFLPSNFLDTSSTLRAALAPDKTDKHTHSRPSRQAGSSKISIITPVFSTPHHKVQLHSMAIIARSKSKWYIHESYGDRGQES</sequence>
<dbReference type="Proteomes" id="UP000073492">
    <property type="component" value="Unassembled WGS sequence"/>
</dbReference>
<proteinExistence type="predicted"/>
<reference evidence="1 2" key="1">
    <citation type="submission" date="2015-07" db="EMBL/GenBank/DDBJ databases">
        <title>Comparative genomics of the Sigatoka disease complex on banana suggests a link between parallel evolutionary changes in Pseudocercospora fijiensis and Pseudocercospora eumusae and increased virulence on the banana host.</title>
        <authorList>
            <person name="Chang T.-C."/>
            <person name="Salvucci A."/>
            <person name="Crous P.W."/>
            <person name="Stergiopoulos I."/>
        </authorList>
    </citation>
    <scope>NUCLEOTIDE SEQUENCE [LARGE SCALE GENOMIC DNA]</scope>
    <source>
        <strain evidence="1 2">CBS 116634</strain>
    </source>
</reference>
<dbReference type="EMBL" id="LFZO01001192">
    <property type="protein sequence ID" value="KXS93508.1"/>
    <property type="molecule type" value="Genomic_DNA"/>
</dbReference>
<accession>A0A139GTI9</accession>
<name>A0A139GTI9_9PEZI</name>
<keyword evidence="2" id="KW-1185">Reference proteome</keyword>
<protein>
    <submittedName>
        <fullName evidence="1">Uncharacterized protein</fullName>
    </submittedName>
</protein>
<comment type="caution">
    <text evidence="1">The sequence shown here is derived from an EMBL/GenBank/DDBJ whole genome shotgun (WGS) entry which is preliminary data.</text>
</comment>
<gene>
    <name evidence="1" type="ORF">AC579_3366</name>
</gene>
<evidence type="ECO:0000313" key="1">
    <source>
        <dbReference type="EMBL" id="KXS93508.1"/>
    </source>
</evidence>